<evidence type="ECO:0000256" key="15">
    <source>
        <dbReference type="ARBA" id="ARBA00023136"/>
    </source>
</evidence>
<feature type="region of interest" description="Disordered" evidence="24">
    <location>
        <begin position="222"/>
        <end position="247"/>
    </location>
</feature>
<dbReference type="CDD" id="cd16617">
    <property type="entry name" value="mRING-HC-C4C4_CesA"/>
    <property type="match status" value="1"/>
</dbReference>
<dbReference type="Pfam" id="PF14569">
    <property type="entry name" value="zf-UDP"/>
    <property type="match status" value="1"/>
</dbReference>
<keyword evidence="7 23" id="KW-0808">Transferase</keyword>
<keyword evidence="5 23" id="KW-1003">Cell membrane</keyword>
<evidence type="ECO:0000256" key="14">
    <source>
        <dbReference type="ARBA" id="ARBA00022990"/>
    </source>
</evidence>
<feature type="active site" evidence="19">
    <location>
        <position position="775"/>
    </location>
</feature>
<evidence type="ECO:0000256" key="21">
    <source>
        <dbReference type="PIRSR" id="PIRSR605150-3"/>
    </source>
</evidence>
<keyword evidence="16" id="KW-0464">Manganese</keyword>
<evidence type="ECO:0000256" key="12">
    <source>
        <dbReference type="ARBA" id="ARBA00022916"/>
    </source>
</evidence>
<gene>
    <name evidence="26" type="primary">CESA2_2</name>
    <name evidence="26" type="ORF">CASFOL_021967</name>
</gene>
<feature type="transmembrane region" description="Helical" evidence="23">
    <location>
        <begin position="292"/>
        <end position="311"/>
    </location>
</feature>
<evidence type="ECO:0000256" key="18">
    <source>
        <dbReference type="ARBA" id="ARBA00048682"/>
    </source>
</evidence>
<accession>A0ABD3CY41</accession>
<evidence type="ECO:0000256" key="22">
    <source>
        <dbReference type="PROSITE-ProRule" id="PRU00175"/>
    </source>
</evidence>
<comment type="caution">
    <text evidence="26">The sequence shown here is derived from an EMBL/GenBank/DDBJ whole genome shotgun (WGS) entry which is preliminary data.</text>
</comment>
<dbReference type="GO" id="GO:0071555">
    <property type="term" value="P:cell wall organization"/>
    <property type="evidence" value="ECO:0007669"/>
    <property type="project" value="UniProtKB-KW"/>
</dbReference>
<reference evidence="27" key="1">
    <citation type="journal article" date="2024" name="IScience">
        <title>Strigolactones Initiate the Formation of Haustorium-like Structures in Castilleja.</title>
        <authorList>
            <person name="Buerger M."/>
            <person name="Peterson D."/>
            <person name="Chory J."/>
        </authorList>
    </citation>
    <scope>NUCLEOTIDE SEQUENCE [LARGE SCALE GENOMIC DNA]</scope>
</reference>
<evidence type="ECO:0000256" key="6">
    <source>
        <dbReference type="ARBA" id="ARBA00022676"/>
    </source>
</evidence>
<dbReference type="PROSITE" id="PS50089">
    <property type="entry name" value="ZF_RING_2"/>
    <property type="match status" value="1"/>
</dbReference>
<evidence type="ECO:0000256" key="20">
    <source>
        <dbReference type="PIRSR" id="PIRSR605150-2"/>
    </source>
</evidence>
<evidence type="ECO:0000313" key="26">
    <source>
        <dbReference type="EMBL" id="KAL3634913.1"/>
    </source>
</evidence>
<evidence type="ECO:0000256" key="16">
    <source>
        <dbReference type="ARBA" id="ARBA00023211"/>
    </source>
</evidence>
<feature type="transmembrane region" description="Helical" evidence="23">
    <location>
        <begin position="972"/>
        <end position="995"/>
    </location>
</feature>
<feature type="transmembrane region" description="Helical" evidence="23">
    <location>
        <begin position="1001"/>
        <end position="1023"/>
    </location>
</feature>
<keyword evidence="14" id="KW-0007">Acetylation</keyword>
<comment type="cofactor">
    <cofactor evidence="23">
        <name>Zn(2+)</name>
        <dbReference type="ChEBI" id="CHEBI:29105"/>
    </cofactor>
    <text evidence="23">Binds 2 Zn(2+) ions per subunit.</text>
</comment>
<evidence type="ECO:0000256" key="9">
    <source>
        <dbReference type="ARBA" id="ARBA00022723"/>
    </source>
</evidence>
<proteinExistence type="inferred from homology"/>
<dbReference type="FunFam" id="3.90.550.10:FF:000009">
    <property type="entry name" value="Cellulose synthase"/>
    <property type="match status" value="1"/>
</dbReference>
<evidence type="ECO:0000256" key="3">
    <source>
        <dbReference type="ARBA" id="ARBA00004768"/>
    </source>
</evidence>
<comment type="subcellular location">
    <subcellularLocation>
        <location evidence="2 23">Cell membrane</location>
        <topology evidence="2 23">Multi-pass membrane protein</topology>
    </subcellularLocation>
</comment>
<evidence type="ECO:0000313" key="27">
    <source>
        <dbReference type="Proteomes" id="UP001632038"/>
    </source>
</evidence>
<dbReference type="GO" id="GO:0008270">
    <property type="term" value="F:zinc ion binding"/>
    <property type="evidence" value="ECO:0007669"/>
    <property type="project" value="UniProtKB-KW"/>
</dbReference>
<dbReference type="EC" id="2.4.1.12" evidence="23"/>
<evidence type="ECO:0000256" key="24">
    <source>
        <dbReference type="SAM" id="MobiDB-lite"/>
    </source>
</evidence>
<feature type="binding site" evidence="20">
    <location>
        <position position="357"/>
    </location>
    <ligand>
        <name>UDP-alpha-D-glucose</name>
        <dbReference type="ChEBI" id="CHEBI:58885"/>
    </ligand>
</feature>
<dbReference type="Proteomes" id="UP001632038">
    <property type="component" value="Unassembled WGS sequence"/>
</dbReference>
<feature type="transmembrane region" description="Helical" evidence="23">
    <location>
        <begin position="262"/>
        <end position="280"/>
    </location>
</feature>
<sequence>MDTTGKLVAGSHNRNEFVCIRADEIGKVTSVKELSAQICQICGDEIEFTANAEPFVACNECAFPICQLCYEYERREGNQSCPQCKTRYKRIKGCPRVDGDEDEDEFDDLEHEFDYNSNRHHNAETGLSEMESSALSPDNPVIDFGEEDDEISICEHPLFIPPFVDPGKRVHPLLLTDTSMTLASRAMDPKKNMAVYGYGTIAWKERVDEWKRKQNEKLQMVEHEGDKGDDLDDPNFDGPDLPMMDEGRQPLSRKLPISSSKINPYRMVILLRMVILGLFFHYRIRHPVNDAYGLWLTSIICEIWFAVSWIFDQFPKWFPIERETYLDRLSLRFEKEGKPSELAPIDVFVSTVDPLKEPPLITANTVLSILAVDYPVDKVACYVSDDGGSMLTFEALNDTSVFAQKWVPFCKKFSIEPRAPEWYFARKIDYLRDKVDPDFVRERRAMKREYEEFKVKINWLVSISQKVPDEGWTMQDGTPWPGSNVRDHPGITQVFLGPHGFPDIEGNELPRLVYVSREKRPDFDHHKKAGAMNALIRVSAVITNAPYLLNVDCDHYINNSKALRESMCFMMDPHSGKKICYVQFPQRFDGIDRHDRYSNRNVVFFDINMKGLDGIQGPIYVGTGCVFRRQALYGFDAPKKTKQPGKTCNCLPKWCCFCFGSRKKNKKGKSKKENKKKTKNREASTQIHALENIEEGIEGIESENTSLIPQIKLEKKFGQSQVFLASTLLENGGAPHEASQASLLIEALHVTSCGYEDKTEWGKEVGWIYGSVTEDILTGFKMHCHGWRSVYCIPKRAAFKGSAPINLSDRLHQVLRWALGSVEILLSRHCPIWYGYGSGLKPLERFSYINSVVYPLTSLPLITYCTLPAVCLLTGKFIVPEISNYASLIFMALFISIAATGILEMQWGGVGIDDWWRNEQFWVIGGASSHFFAIIQGLLKVLAGVNTSFTVTSKAADDGESSELYLFKWTSLLIPPMTLLILNLIGIAVGISNAINNGYESWGPLFGKLFFAIWVIVHLYPFMKGFMGKKDRMPTIIVVWSILLASIFSLLWVRINPFLSRDGLVLEICGLDCD</sequence>
<dbReference type="InterPro" id="IPR005150">
    <property type="entry name" value="Cellulose_synth"/>
</dbReference>
<name>A0ABD3CY41_9LAMI</name>
<feature type="active site" evidence="19">
    <location>
        <position position="386"/>
    </location>
</feature>
<keyword evidence="13 23" id="KW-1133">Transmembrane helix</keyword>
<feature type="binding site" evidence="21">
    <location>
        <position position="552"/>
    </location>
    <ligand>
        <name>Mn(2+)</name>
        <dbReference type="ChEBI" id="CHEBI:29035"/>
    </ligand>
</feature>
<keyword evidence="15 23" id="KW-0472">Membrane</keyword>
<feature type="region of interest" description="Disordered" evidence="24">
    <location>
        <begin position="663"/>
        <end position="685"/>
    </location>
</feature>
<feature type="binding site" evidence="20">
    <location>
        <position position="350"/>
    </location>
    <ligand>
        <name>UDP-alpha-D-glucose</name>
        <dbReference type="ChEBI" id="CHEBI:58885"/>
    </ligand>
</feature>
<dbReference type="Pfam" id="PF03552">
    <property type="entry name" value="Cellulose_synt"/>
    <property type="match status" value="1"/>
</dbReference>
<dbReference type="InterPro" id="IPR029044">
    <property type="entry name" value="Nucleotide-diphossugar_trans"/>
</dbReference>
<dbReference type="Gene3D" id="3.90.550.10">
    <property type="entry name" value="Spore Coat Polysaccharide Biosynthesis Protein SpsA, Chain A"/>
    <property type="match status" value="1"/>
</dbReference>
<feature type="binding site" evidence="21">
    <location>
        <position position="528"/>
    </location>
    <ligand>
        <name>Mn(2+)</name>
        <dbReference type="ChEBI" id="CHEBI:29035"/>
    </ligand>
</feature>
<dbReference type="InterPro" id="IPR013083">
    <property type="entry name" value="Znf_RING/FYVE/PHD"/>
</dbReference>
<dbReference type="SUPFAM" id="SSF53448">
    <property type="entry name" value="Nucleotide-diphospho-sugar transferases"/>
    <property type="match status" value="1"/>
</dbReference>
<keyword evidence="17 23" id="KW-0961">Cell wall biogenesis/degradation</keyword>
<evidence type="ECO:0000256" key="7">
    <source>
        <dbReference type="ARBA" id="ARBA00022679"/>
    </source>
</evidence>
<feature type="transmembrane region" description="Helical" evidence="23">
    <location>
        <begin position="885"/>
        <end position="908"/>
    </location>
</feature>
<keyword evidence="8 23" id="KW-0812">Transmembrane</keyword>
<organism evidence="26 27">
    <name type="scientific">Castilleja foliolosa</name>
    <dbReference type="NCBI Taxonomy" id="1961234"/>
    <lineage>
        <taxon>Eukaryota</taxon>
        <taxon>Viridiplantae</taxon>
        <taxon>Streptophyta</taxon>
        <taxon>Embryophyta</taxon>
        <taxon>Tracheophyta</taxon>
        <taxon>Spermatophyta</taxon>
        <taxon>Magnoliopsida</taxon>
        <taxon>eudicotyledons</taxon>
        <taxon>Gunneridae</taxon>
        <taxon>Pentapetalae</taxon>
        <taxon>asterids</taxon>
        <taxon>lamiids</taxon>
        <taxon>Lamiales</taxon>
        <taxon>Orobanchaceae</taxon>
        <taxon>Pedicularideae</taxon>
        <taxon>Castillejinae</taxon>
        <taxon>Castilleja</taxon>
    </lineage>
</organism>
<dbReference type="GO" id="GO:0030244">
    <property type="term" value="P:cellulose biosynthetic process"/>
    <property type="evidence" value="ECO:0007669"/>
    <property type="project" value="UniProtKB-KW"/>
</dbReference>
<dbReference type="InterPro" id="IPR027934">
    <property type="entry name" value="CES_Znf_RING"/>
</dbReference>
<dbReference type="GO" id="GO:0016760">
    <property type="term" value="F:cellulose synthase (UDP-forming) activity"/>
    <property type="evidence" value="ECO:0007669"/>
    <property type="project" value="UniProtKB-EC"/>
</dbReference>
<evidence type="ECO:0000256" key="23">
    <source>
        <dbReference type="RuleBase" id="RU361116"/>
    </source>
</evidence>
<evidence type="ECO:0000256" key="13">
    <source>
        <dbReference type="ARBA" id="ARBA00022989"/>
    </source>
</evidence>
<feature type="transmembrane region" description="Helical" evidence="23">
    <location>
        <begin position="920"/>
        <end position="939"/>
    </location>
</feature>
<keyword evidence="10 22" id="KW-0863">Zinc-finger</keyword>
<dbReference type="InterPro" id="IPR001841">
    <property type="entry name" value="Znf_RING"/>
</dbReference>
<dbReference type="GO" id="GO:0005886">
    <property type="term" value="C:plasma membrane"/>
    <property type="evidence" value="ECO:0007669"/>
    <property type="project" value="UniProtKB-SubCell"/>
</dbReference>
<evidence type="ECO:0000256" key="2">
    <source>
        <dbReference type="ARBA" id="ARBA00004651"/>
    </source>
</evidence>
<evidence type="ECO:0000256" key="1">
    <source>
        <dbReference type="ARBA" id="ARBA00001936"/>
    </source>
</evidence>
<keyword evidence="27" id="KW-1185">Reference proteome</keyword>
<keyword evidence="6 23" id="KW-0328">Glycosyltransferase</keyword>
<protein>
    <recommendedName>
        <fullName evidence="23">Cellulose synthase</fullName>
        <ecNumber evidence="23">2.4.1.12</ecNumber>
    </recommendedName>
</protein>
<feature type="compositionally biased region" description="Basic residues" evidence="24">
    <location>
        <begin position="663"/>
        <end position="679"/>
    </location>
</feature>
<evidence type="ECO:0000256" key="19">
    <source>
        <dbReference type="PIRSR" id="PIRSR605150-1"/>
    </source>
</evidence>
<dbReference type="AlphaFoldDB" id="A0ABD3CY41"/>
<dbReference type="PANTHER" id="PTHR13301">
    <property type="entry name" value="X-BOX TRANSCRIPTION FACTOR-RELATED"/>
    <property type="match status" value="1"/>
</dbReference>
<dbReference type="FunFam" id="3.30.40.10:FF:000031">
    <property type="entry name" value="Cellulose synthase"/>
    <property type="match status" value="1"/>
</dbReference>
<evidence type="ECO:0000256" key="5">
    <source>
        <dbReference type="ARBA" id="ARBA00022475"/>
    </source>
</evidence>
<evidence type="ECO:0000256" key="17">
    <source>
        <dbReference type="ARBA" id="ARBA00023316"/>
    </source>
</evidence>
<evidence type="ECO:0000256" key="4">
    <source>
        <dbReference type="ARBA" id="ARBA00007548"/>
    </source>
</evidence>
<feature type="binding site" evidence="20">
    <location>
        <position position="386"/>
    </location>
    <ligand>
        <name>UDP-alpha-D-glucose</name>
        <dbReference type="ChEBI" id="CHEBI:58885"/>
    </ligand>
</feature>
<feature type="binding site" evidence="20">
    <location>
        <position position="356"/>
    </location>
    <ligand>
        <name>UDP-alpha-D-glucose</name>
        <dbReference type="ChEBI" id="CHEBI:58885"/>
    </ligand>
</feature>
<keyword evidence="9 23" id="KW-0479">Metal-binding</keyword>
<evidence type="ECO:0000256" key="8">
    <source>
        <dbReference type="ARBA" id="ARBA00022692"/>
    </source>
</evidence>
<comment type="similarity">
    <text evidence="4 23">Belongs to the glycosyltransferase 2 family. Plant cellulose synthase subfamily.</text>
</comment>
<evidence type="ECO:0000256" key="10">
    <source>
        <dbReference type="ARBA" id="ARBA00022771"/>
    </source>
</evidence>
<comment type="pathway">
    <text evidence="3 23">Glycan metabolism; plant cellulose biosynthesis.</text>
</comment>
<feature type="binding site" evidence="20">
    <location>
        <position position="527"/>
    </location>
    <ligand>
        <name>UDP-alpha-D-glucose</name>
        <dbReference type="ChEBI" id="CHEBI:58885"/>
    </ligand>
</feature>
<dbReference type="SUPFAM" id="SSF57850">
    <property type="entry name" value="RING/U-box"/>
    <property type="match status" value="1"/>
</dbReference>
<keyword evidence="11 23" id="KW-0862">Zinc</keyword>
<evidence type="ECO:0000259" key="25">
    <source>
        <dbReference type="PROSITE" id="PS50089"/>
    </source>
</evidence>
<dbReference type="EMBL" id="JAVIJP010000028">
    <property type="protein sequence ID" value="KAL3634913.1"/>
    <property type="molecule type" value="Genomic_DNA"/>
</dbReference>
<comment type="catalytic activity">
    <reaction evidence="18 23">
        <text>[(1-&gt;4)-beta-D-glucosyl](n) + UDP-alpha-D-glucose = [(1-&gt;4)-beta-D-glucosyl](n+1) + UDP + H(+)</text>
        <dbReference type="Rhea" id="RHEA:19929"/>
        <dbReference type="Rhea" id="RHEA-COMP:10033"/>
        <dbReference type="Rhea" id="RHEA-COMP:10034"/>
        <dbReference type="ChEBI" id="CHEBI:15378"/>
        <dbReference type="ChEBI" id="CHEBI:18246"/>
        <dbReference type="ChEBI" id="CHEBI:58223"/>
        <dbReference type="ChEBI" id="CHEBI:58885"/>
        <dbReference type="EC" id="2.4.1.12"/>
    </reaction>
</comment>
<evidence type="ECO:0000256" key="11">
    <source>
        <dbReference type="ARBA" id="ARBA00022833"/>
    </source>
</evidence>
<comment type="cofactor">
    <cofactor evidence="1">
        <name>Mn(2+)</name>
        <dbReference type="ChEBI" id="CHEBI:29035"/>
    </cofactor>
</comment>
<feature type="domain" description="RING-type" evidence="25">
    <location>
        <begin position="39"/>
        <end position="85"/>
    </location>
</feature>
<feature type="transmembrane region" description="Helical" evidence="23">
    <location>
        <begin position="852"/>
        <end position="873"/>
    </location>
</feature>
<keyword evidence="12 23" id="KW-0135">Cellulose biosynthesis</keyword>
<feature type="transmembrane region" description="Helical" evidence="23">
    <location>
        <begin position="1035"/>
        <end position="1055"/>
    </location>
</feature>
<dbReference type="Gene3D" id="3.30.40.10">
    <property type="entry name" value="Zinc/RING finger domain, C3HC4 (zinc finger)"/>
    <property type="match status" value="1"/>
</dbReference>